<accession>A0AAE0LB43</accession>
<name>A0AAE0LB43_9CHLO</name>
<reference evidence="1" key="2">
    <citation type="submission" date="2023-06" db="EMBL/GenBank/DDBJ databases">
        <title>Long-read-based genome assembly of the green algal bacterivore Cymbomonas tetramitiformis.</title>
        <authorList>
            <person name="Gyaltshen Y."/>
            <person name="Rozenberg A."/>
            <person name="Paasch A."/>
            <person name="Burns J.A."/>
            <person name="Warring S."/>
            <person name="Larson R."/>
            <person name="Maurer-Alcala X."/>
            <person name="Dacks J."/>
            <person name="Kim E."/>
        </authorList>
    </citation>
    <scope>NUCLEOTIDE SEQUENCE</scope>
    <source>
        <strain evidence="1">PLY_AMNH</strain>
    </source>
</reference>
<organism evidence="1 3">
    <name type="scientific">Cymbomonas tetramitiformis</name>
    <dbReference type="NCBI Taxonomy" id="36881"/>
    <lineage>
        <taxon>Eukaryota</taxon>
        <taxon>Viridiplantae</taxon>
        <taxon>Chlorophyta</taxon>
        <taxon>Pyramimonadophyceae</taxon>
        <taxon>Pyramimonadales</taxon>
        <taxon>Pyramimonadaceae</taxon>
        <taxon>Cymbomonas</taxon>
    </lineage>
</organism>
<dbReference type="Proteomes" id="UP001190700">
    <property type="component" value="Unassembled WGS sequence"/>
</dbReference>
<keyword evidence="3" id="KW-1185">Reference proteome</keyword>
<evidence type="ECO:0000313" key="2">
    <source>
        <dbReference type="EMBL" id="KAK3282160.1"/>
    </source>
</evidence>
<evidence type="ECO:0000313" key="3">
    <source>
        <dbReference type="Proteomes" id="UP001190700"/>
    </source>
</evidence>
<gene>
    <name evidence="2" type="ORF">CYMTET_10089</name>
    <name evidence="1" type="ORF">CYMTET_13196</name>
</gene>
<proteinExistence type="predicted"/>
<reference evidence="1 3" key="1">
    <citation type="journal article" date="2015" name="Genome Biol. Evol.">
        <title>Comparative Genomics of a Bacterivorous Green Alga Reveals Evolutionary Causalities and Consequences of Phago-Mixotrophic Mode of Nutrition.</title>
        <authorList>
            <person name="Burns J.A."/>
            <person name="Paasch A."/>
            <person name="Narechania A."/>
            <person name="Kim E."/>
        </authorList>
    </citation>
    <scope>NUCLEOTIDE SEQUENCE [LARGE SCALE GENOMIC DNA]</scope>
    <source>
        <strain evidence="1">PLY_AMNH</strain>
    </source>
</reference>
<evidence type="ECO:0000313" key="1">
    <source>
        <dbReference type="EMBL" id="KAK3278896.1"/>
    </source>
</evidence>
<sequence length="76" mass="7578">MLGFGAALCIGGGAAADTIENHGNFNSQADPVICNGQVCLYPAIDTVSPETLQQVLQVFPAAGEPASTSGGVDKGD</sequence>
<dbReference type="EMBL" id="LGRX02003501">
    <property type="protein sequence ID" value="KAK3282160.1"/>
    <property type="molecule type" value="Genomic_DNA"/>
</dbReference>
<dbReference type="EMBL" id="LGRX02005230">
    <property type="protein sequence ID" value="KAK3278896.1"/>
    <property type="molecule type" value="Genomic_DNA"/>
</dbReference>
<comment type="caution">
    <text evidence="1">The sequence shown here is derived from an EMBL/GenBank/DDBJ whole genome shotgun (WGS) entry which is preliminary data.</text>
</comment>
<dbReference type="AlphaFoldDB" id="A0AAE0LB43"/>
<protein>
    <submittedName>
        <fullName evidence="1">Uncharacterized protein</fullName>
    </submittedName>
</protein>